<dbReference type="AlphaFoldDB" id="A0A835N440"/>
<dbReference type="PANTHER" id="PTHR31087">
    <property type="match status" value="1"/>
</dbReference>
<name>A0A835N440_9ROSI</name>
<proteinExistence type="inferred from homology"/>
<comment type="similarity">
    <text evidence="1">Belongs to the LOR family.</text>
</comment>
<comment type="caution">
    <text evidence="2">The sequence shown here is derived from an EMBL/GenBank/DDBJ whole genome shotgun (WGS) entry which is preliminary data.</text>
</comment>
<sequence>MSRIHPSDQSRCHGHLLFKNHKGCRKRPLHHADDKHSDLVSASSVMLTVWKRSSMSFQGTDGFTVFDPHGKLVFRVDNYSRKNGYGLVLMDGVGNALLSLKPKILSMQYQWKAYRGDRDGCEKANVFFMRSPSVLSNFHAAGRKHVAEIFMGKQSGSRRRHHQSTPDLKIEGSFRSRDCKIVRTSTGEVVARISRKRVNNTTILLSDDVFSLVVQPGFDTHLIMAFVIVLDRISSKPFSPFLCS</sequence>
<evidence type="ECO:0000256" key="1">
    <source>
        <dbReference type="ARBA" id="ARBA00005437"/>
    </source>
</evidence>
<protein>
    <submittedName>
        <fullName evidence="2">Uncharacterized protein</fullName>
    </submittedName>
</protein>
<organism evidence="2 3">
    <name type="scientific">Salix dunnii</name>
    <dbReference type="NCBI Taxonomy" id="1413687"/>
    <lineage>
        <taxon>Eukaryota</taxon>
        <taxon>Viridiplantae</taxon>
        <taxon>Streptophyta</taxon>
        <taxon>Embryophyta</taxon>
        <taxon>Tracheophyta</taxon>
        <taxon>Spermatophyta</taxon>
        <taxon>Magnoliopsida</taxon>
        <taxon>eudicotyledons</taxon>
        <taxon>Gunneridae</taxon>
        <taxon>Pentapetalae</taxon>
        <taxon>rosids</taxon>
        <taxon>fabids</taxon>
        <taxon>Malpighiales</taxon>
        <taxon>Salicaceae</taxon>
        <taxon>Saliceae</taxon>
        <taxon>Salix</taxon>
    </lineage>
</organism>
<dbReference type="InterPro" id="IPR025659">
    <property type="entry name" value="Tubby-like_C"/>
</dbReference>
<dbReference type="EMBL" id="JADGMS010000004">
    <property type="protein sequence ID" value="KAF9684908.1"/>
    <property type="molecule type" value="Genomic_DNA"/>
</dbReference>
<dbReference type="Pfam" id="PF04525">
    <property type="entry name" value="LOR"/>
    <property type="match status" value="1"/>
</dbReference>
<accession>A0A835N440</accession>
<dbReference type="OrthoDB" id="680369at2759"/>
<dbReference type="Gene3D" id="2.40.160.200">
    <property type="entry name" value="LURP1-related"/>
    <property type="match status" value="1"/>
</dbReference>
<evidence type="ECO:0000313" key="3">
    <source>
        <dbReference type="Proteomes" id="UP000657918"/>
    </source>
</evidence>
<gene>
    <name evidence="2" type="ORF">SADUNF_Sadunf04G0167500</name>
</gene>
<evidence type="ECO:0000313" key="2">
    <source>
        <dbReference type="EMBL" id="KAF9684908.1"/>
    </source>
</evidence>
<dbReference type="Proteomes" id="UP000657918">
    <property type="component" value="Chromosome 4"/>
</dbReference>
<dbReference type="InterPro" id="IPR007612">
    <property type="entry name" value="LOR"/>
</dbReference>
<dbReference type="SUPFAM" id="SSF54518">
    <property type="entry name" value="Tubby C-terminal domain-like"/>
    <property type="match status" value="1"/>
</dbReference>
<reference evidence="2 3" key="1">
    <citation type="submission" date="2020-10" db="EMBL/GenBank/DDBJ databases">
        <title>Plant Genome Project.</title>
        <authorList>
            <person name="Zhang R.-G."/>
        </authorList>
    </citation>
    <scope>NUCLEOTIDE SEQUENCE [LARGE SCALE GENOMIC DNA]</scope>
    <source>
        <strain evidence="2">FAFU-HL-1</strain>
        <tissue evidence="2">Leaf</tissue>
    </source>
</reference>
<dbReference type="InterPro" id="IPR038595">
    <property type="entry name" value="LOR_sf"/>
</dbReference>
<keyword evidence="3" id="KW-1185">Reference proteome</keyword>
<dbReference type="PANTHER" id="PTHR31087:SF95">
    <property type="entry name" value="EXPRESSED PROTEIN"/>
    <property type="match status" value="1"/>
</dbReference>